<dbReference type="EMBL" id="JACVVK020000054">
    <property type="protein sequence ID" value="KAK7497935.1"/>
    <property type="molecule type" value="Genomic_DNA"/>
</dbReference>
<protein>
    <recommendedName>
        <fullName evidence="3">HNH domain-containing protein</fullName>
    </recommendedName>
</protein>
<comment type="caution">
    <text evidence="1">The sequence shown here is derived from an EMBL/GenBank/DDBJ whole genome shotgun (WGS) entry which is preliminary data.</text>
</comment>
<reference evidence="1 2" key="1">
    <citation type="journal article" date="2023" name="Sci. Data">
        <title>Genome assembly of the Korean intertidal mud-creeper Batillaria attramentaria.</title>
        <authorList>
            <person name="Patra A.K."/>
            <person name="Ho P.T."/>
            <person name="Jun S."/>
            <person name="Lee S.J."/>
            <person name="Kim Y."/>
            <person name="Won Y.J."/>
        </authorList>
    </citation>
    <scope>NUCLEOTIDE SEQUENCE [LARGE SCALE GENOMIC DNA]</scope>
    <source>
        <strain evidence="1">Wonlab-2016</strain>
    </source>
</reference>
<dbReference type="AlphaFoldDB" id="A0ABD0LEZ6"/>
<accession>A0ABD0LEZ6</accession>
<evidence type="ECO:0000313" key="1">
    <source>
        <dbReference type="EMBL" id="KAK7497935.1"/>
    </source>
</evidence>
<keyword evidence="2" id="KW-1185">Reference proteome</keyword>
<dbReference type="Proteomes" id="UP001519460">
    <property type="component" value="Unassembled WGS sequence"/>
</dbReference>
<evidence type="ECO:0008006" key="3">
    <source>
        <dbReference type="Google" id="ProtNLM"/>
    </source>
</evidence>
<evidence type="ECO:0000313" key="2">
    <source>
        <dbReference type="Proteomes" id="UP001519460"/>
    </source>
</evidence>
<name>A0ABD0LEZ6_9CAEN</name>
<proteinExistence type="predicted"/>
<organism evidence="1 2">
    <name type="scientific">Batillaria attramentaria</name>
    <dbReference type="NCBI Taxonomy" id="370345"/>
    <lineage>
        <taxon>Eukaryota</taxon>
        <taxon>Metazoa</taxon>
        <taxon>Spiralia</taxon>
        <taxon>Lophotrochozoa</taxon>
        <taxon>Mollusca</taxon>
        <taxon>Gastropoda</taxon>
        <taxon>Caenogastropoda</taxon>
        <taxon>Sorbeoconcha</taxon>
        <taxon>Cerithioidea</taxon>
        <taxon>Batillariidae</taxon>
        <taxon>Batillaria</taxon>
    </lineage>
</organism>
<gene>
    <name evidence="1" type="ORF">BaRGS_00010806</name>
</gene>
<sequence length="141" mass="16201">MIDNEMYGSRYQLGRRLAVNTCIMNDFVKTDKREATWATPDICQDKPFRNIASFRYRKTLASGPKSTGDVECEPCYSVCERNNEVDLTAWSHNAWQVDATMKNGQGKKLNSNFLTYCPYCHTQPRSKAALKKEDKRAILPH</sequence>